<evidence type="ECO:0000256" key="8">
    <source>
        <dbReference type="ARBA" id="ARBA00023157"/>
    </source>
</evidence>
<evidence type="ECO:0000256" key="6">
    <source>
        <dbReference type="ARBA" id="ARBA00023002"/>
    </source>
</evidence>
<keyword evidence="5 10" id="KW-1133">Transmembrane helix</keyword>
<dbReference type="Pfam" id="PF07884">
    <property type="entry name" value="VKOR"/>
    <property type="match status" value="1"/>
</dbReference>
<protein>
    <submittedName>
        <fullName evidence="12">Uncharacterized membrane protein</fullName>
    </submittedName>
</protein>
<evidence type="ECO:0000256" key="3">
    <source>
        <dbReference type="ARBA" id="ARBA00022692"/>
    </source>
</evidence>
<dbReference type="GO" id="GO:0016491">
    <property type="term" value="F:oxidoreductase activity"/>
    <property type="evidence" value="ECO:0007669"/>
    <property type="project" value="UniProtKB-KW"/>
</dbReference>
<keyword evidence="9" id="KW-0676">Redox-active center</keyword>
<dbReference type="AlphaFoldDB" id="A0A1H4KBJ0"/>
<evidence type="ECO:0000256" key="1">
    <source>
        <dbReference type="ARBA" id="ARBA00004141"/>
    </source>
</evidence>
<dbReference type="InterPro" id="IPR012932">
    <property type="entry name" value="VKOR"/>
</dbReference>
<feature type="transmembrane region" description="Helical" evidence="10">
    <location>
        <begin position="70"/>
        <end position="89"/>
    </location>
</feature>
<feature type="domain" description="Vitamin K epoxide reductase" evidence="11">
    <location>
        <begin position="1"/>
        <end position="142"/>
    </location>
</feature>
<keyword evidence="4" id="KW-0874">Quinone</keyword>
<evidence type="ECO:0000256" key="5">
    <source>
        <dbReference type="ARBA" id="ARBA00022989"/>
    </source>
</evidence>
<dbReference type="EMBL" id="FNSD01000001">
    <property type="protein sequence ID" value="SEB55910.1"/>
    <property type="molecule type" value="Genomic_DNA"/>
</dbReference>
<evidence type="ECO:0000256" key="10">
    <source>
        <dbReference type="SAM" id="Phobius"/>
    </source>
</evidence>
<keyword evidence="8" id="KW-1015">Disulfide bond</keyword>
<accession>A0A1H4KBJ0</accession>
<dbReference type="OrthoDB" id="120482at2"/>
<keyword evidence="6" id="KW-0560">Oxidoreductase</keyword>
<evidence type="ECO:0000256" key="9">
    <source>
        <dbReference type="ARBA" id="ARBA00023284"/>
    </source>
</evidence>
<organism evidence="12 13">
    <name type="scientific">Terriglobus roseus</name>
    <dbReference type="NCBI Taxonomy" id="392734"/>
    <lineage>
        <taxon>Bacteria</taxon>
        <taxon>Pseudomonadati</taxon>
        <taxon>Acidobacteriota</taxon>
        <taxon>Terriglobia</taxon>
        <taxon>Terriglobales</taxon>
        <taxon>Acidobacteriaceae</taxon>
        <taxon>Terriglobus</taxon>
    </lineage>
</organism>
<sequence>MRALRLLIALLALGGLVVSVLALRVHLQDPGAAPPCAVSEHWDCGAVNHSRFAVFPPRGFDEDLNSKGHLPVAVGGIAGYAAIVLLALFKLDFLTFEVSQIGFFLALILTFLEKYILEKWCIYCVWSQCILAVLLLLSSLNLWMSRKRDAREGLHIRAI</sequence>
<dbReference type="Gene3D" id="1.20.1440.130">
    <property type="entry name" value="VKOR domain"/>
    <property type="match status" value="1"/>
</dbReference>
<evidence type="ECO:0000313" key="13">
    <source>
        <dbReference type="Proteomes" id="UP000182409"/>
    </source>
</evidence>
<dbReference type="GO" id="GO:0048038">
    <property type="term" value="F:quinone binding"/>
    <property type="evidence" value="ECO:0007669"/>
    <property type="project" value="UniProtKB-KW"/>
</dbReference>
<proteinExistence type="inferred from homology"/>
<evidence type="ECO:0000256" key="7">
    <source>
        <dbReference type="ARBA" id="ARBA00023136"/>
    </source>
</evidence>
<dbReference type="GO" id="GO:0016020">
    <property type="term" value="C:membrane"/>
    <property type="evidence" value="ECO:0007669"/>
    <property type="project" value="UniProtKB-SubCell"/>
</dbReference>
<evidence type="ECO:0000313" key="12">
    <source>
        <dbReference type="EMBL" id="SEB55910.1"/>
    </source>
</evidence>
<dbReference type="RefSeq" id="WP_074652713.1">
    <property type="nucleotide sequence ID" value="NZ_FNSD01000001.1"/>
</dbReference>
<reference evidence="12 13" key="1">
    <citation type="submission" date="2016-10" db="EMBL/GenBank/DDBJ databases">
        <authorList>
            <person name="de Groot N.N."/>
        </authorList>
    </citation>
    <scope>NUCLEOTIDE SEQUENCE [LARGE SCALE GENOMIC DNA]</scope>
    <source>
        <strain evidence="12 13">AB35.6</strain>
    </source>
</reference>
<dbReference type="SMART" id="SM00756">
    <property type="entry name" value="VKc"/>
    <property type="match status" value="1"/>
</dbReference>
<comment type="similarity">
    <text evidence="2">Belongs to the VKOR family.</text>
</comment>
<name>A0A1H4KBJ0_9BACT</name>
<evidence type="ECO:0000256" key="2">
    <source>
        <dbReference type="ARBA" id="ARBA00006214"/>
    </source>
</evidence>
<evidence type="ECO:0000259" key="11">
    <source>
        <dbReference type="SMART" id="SM00756"/>
    </source>
</evidence>
<evidence type="ECO:0000256" key="4">
    <source>
        <dbReference type="ARBA" id="ARBA00022719"/>
    </source>
</evidence>
<dbReference type="InterPro" id="IPR038354">
    <property type="entry name" value="VKOR_sf"/>
</dbReference>
<feature type="transmembrane region" description="Helical" evidence="10">
    <location>
        <begin position="101"/>
        <end position="117"/>
    </location>
</feature>
<feature type="transmembrane region" description="Helical" evidence="10">
    <location>
        <begin position="123"/>
        <end position="143"/>
    </location>
</feature>
<keyword evidence="7 10" id="KW-0472">Membrane</keyword>
<dbReference type="Proteomes" id="UP000182409">
    <property type="component" value="Unassembled WGS sequence"/>
</dbReference>
<comment type="subcellular location">
    <subcellularLocation>
        <location evidence="1">Membrane</location>
        <topology evidence="1">Multi-pass membrane protein</topology>
    </subcellularLocation>
</comment>
<keyword evidence="3 10" id="KW-0812">Transmembrane</keyword>
<gene>
    <name evidence="12" type="ORF">SAMN05443244_1116</name>
</gene>